<organism evidence="1 2">
    <name type="scientific">Tetraparma gracilis</name>
    <dbReference type="NCBI Taxonomy" id="2962635"/>
    <lineage>
        <taxon>Eukaryota</taxon>
        <taxon>Sar</taxon>
        <taxon>Stramenopiles</taxon>
        <taxon>Ochrophyta</taxon>
        <taxon>Bolidophyceae</taxon>
        <taxon>Parmales</taxon>
        <taxon>Triparmaceae</taxon>
        <taxon>Tetraparma</taxon>
    </lineage>
</organism>
<feature type="non-terminal residue" evidence="1">
    <location>
        <position position="1"/>
    </location>
</feature>
<sequence>PPPPPSPCAGRGLLLYRTPVHGLNNQKLDVLGALSISLYAGRSLVLPYLFSDLLSGERPGGVPFEDVFDVDFLQAAAPELCATTFPALPDLDESAVLVLPHGGLEEPSYYVALLADVPAATPVMLDRPPDLLAQFPLNLRSAPGLTARLRGALRPAPGIRELAERAGAGFPPGEAAALHLRVEEDWREHCERRERAHFGQVALCPDAGRIGRQMGRFLETHPGVKAVYIAVGTPVDQADIQPVLAAIPPGVAVFF</sequence>
<name>A0ABQ6MGI2_9STRA</name>
<keyword evidence="2" id="KW-1185">Reference proteome</keyword>
<dbReference type="EMBL" id="BRYB01002820">
    <property type="protein sequence ID" value="GMI25926.1"/>
    <property type="molecule type" value="Genomic_DNA"/>
</dbReference>
<feature type="non-terminal residue" evidence="1">
    <location>
        <position position="255"/>
    </location>
</feature>
<dbReference type="Proteomes" id="UP001165060">
    <property type="component" value="Unassembled WGS sequence"/>
</dbReference>
<accession>A0ABQ6MGI2</accession>
<proteinExistence type="predicted"/>
<evidence type="ECO:0000313" key="1">
    <source>
        <dbReference type="EMBL" id="GMI25926.1"/>
    </source>
</evidence>
<evidence type="ECO:0000313" key="2">
    <source>
        <dbReference type="Proteomes" id="UP001165060"/>
    </source>
</evidence>
<reference evidence="1 2" key="1">
    <citation type="journal article" date="2023" name="Commun. Biol.">
        <title>Genome analysis of Parmales, the sister group of diatoms, reveals the evolutionary specialization of diatoms from phago-mixotrophs to photoautotrophs.</title>
        <authorList>
            <person name="Ban H."/>
            <person name="Sato S."/>
            <person name="Yoshikawa S."/>
            <person name="Yamada K."/>
            <person name="Nakamura Y."/>
            <person name="Ichinomiya M."/>
            <person name="Sato N."/>
            <person name="Blanc-Mathieu R."/>
            <person name="Endo H."/>
            <person name="Kuwata A."/>
            <person name="Ogata H."/>
        </authorList>
    </citation>
    <scope>NUCLEOTIDE SEQUENCE [LARGE SCALE GENOMIC DNA]</scope>
</reference>
<gene>
    <name evidence="1" type="ORF">TeGR_g12841</name>
</gene>
<protein>
    <submittedName>
        <fullName evidence="1">Uncharacterized protein</fullName>
    </submittedName>
</protein>
<comment type="caution">
    <text evidence="1">The sequence shown here is derived from an EMBL/GenBank/DDBJ whole genome shotgun (WGS) entry which is preliminary data.</text>
</comment>